<sequence length="127" mass="13667">MKTTIKILSLLFIAVFTLTSCSKDDDPADNDLFIGKYEGTVSFKSTQDGDSDVPSTNGSVTVTKVGDSYSFNFSNGIPTIKDITMKKGDNNTIMFSDNGIGTITVTASKLSIAFTKDGRGWLADCKR</sequence>
<feature type="signal peptide" evidence="1">
    <location>
        <begin position="1"/>
        <end position="22"/>
    </location>
</feature>
<evidence type="ECO:0000313" key="3">
    <source>
        <dbReference type="Proteomes" id="UP000295292"/>
    </source>
</evidence>
<dbReference type="Proteomes" id="UP000295292">
    <property type="component" value="Unassembled WGS sequence"/>
</dbReference>
<feature type="chain" id="PRO_5020476482" description="Lipocalin-like protein" evidence="1">
    <location>
        <begin position="23"/>
        <end position="127"/>
    </location>
</feature>
<gene>
    <name evidence="2" type="ORF">CLV99_1440</name>
</gene>
<proteinExistence type="predicted"/>
<comment type="caution">
    <text evidence="2">The sequence shown here is derived from an EMBL/GenBank/DDBJ whole genome shotgun (WGS) entry which is preliminary data.</text>
</comment>
<evidence type="ECO:0008006" key="4">
    <source>
        <dbReference type="Google" id="ProtNLM"/>
    </source>
</evidence>
<dbReference type="AlphaFoldDB" id="A0A4R6WTA5"/>
<dbReference type="EMBL" id="SNYV01000011">
    <property type="protein sequence ID" value="TDQ79986.1"/>
    <property type="molecule type" value="Genomic_DNA"/>
</dbReference>
<dbReference type="RefSeq" id="WP_133583738.1">
    <property type="nucleotide sequence ID" value="NZ_SNYV01000011.1"/>
</dbReference>
<protein>
    <recommendedName>
        <fullName evidence="4">Lipocalin-like protein</fullName>
    </recommendedName>
</protein>
<keyword evidence="3" id="KW-1185">Reference proteome</keyword>
<reference evidence="2 3" key="1">
    <citation type="submission" date="2019-03" db="EMBL/GenBank/DDBJ databases">
        <title>Genomic Encyclopedia of Archaeal and Bacterial Type Strains, Phase II (KMG-II): from individual species to whole genera.</title>
        <authorList>
            <person name="Goeker M."/>
        </authorList>
    </citation>
    <scope>NUCLEOTIDE SEQUENCE [LARGE SCALE GENOMIC DNA]</scope>
    <source>
        <strain evidence="2 3">DSM 28353</strain>
    </source>
</reference>
<evidence type="ECO:0000256" key="1">
    <source>
        <dbReference type="SAM" id="SignalP"/>
    </source>
</evidence>
<accession>A0A4R6WTA5</accession>
<keyword evidence="1" id="KW-0732">Signal</keyword>
<dbReference type="OrthoDB" id="711418at2"/>
<dbReference type="PROSITE" id="PS51257">
    <property type="entry name" value="PROKAR_LIPOPROTEIN"/>
    <property type="match status" value="1"/>
</dbReference>
<organism evidence="2 3">
    <name type="scientific">Sphingobacterium yanglingense</name>
    <dbReference type="NCBI Taxonomy" id="1437280"/>
    <lineage>
        <taxon>Bacteria</taxon>
        <taxon>Pseudomonadati</taxon>
        <taxon>Bacteroidota</taxon>
        <taxon>Sphingobacteriia</taxon>
        <taxon>Sphingobacteriales</taxon>
        <taxon>Sphingobacteriaceae</taxon>
        <taxon>Sphingobacterium</taxon>
    </lineage>
</organism>
<evidence type="ECO:0000313" key="2">
    <source>
        <dbReference type="EMBL" id="TDQ79986.1"/>
    </source>
</evidence>
<name>A0A4R6WTA5_9SPHI</name>